<protein>
    <recommendedName>
        <fullName evidence="2">F-box domain-containing protein</fullName>
    </recommendedName>
</protein>
<feature type="domain" description="F-box" evidence="2">
    <location>
        <begin position="161"/>
        <end position="207"/>
    </location>
</feature>
<dbReference type="SMART" id="SM00256">
    <property type="entry name" value="FBOX"/>
    <property type="match status" value="1"/>
</dbReference>
<dbReference type="InterPro" id="IPR025886">
    <property type="entry name" value="PP2-like"/>
</dbReference>
<name>A0ABD3GTU3_9MARC</name>
<organism evidence="3 4">
    <name type="scientific">Riccia sorocarpa</name>
    <dbReference type="NCBI Taxonomy" id="122646"/>
    <lineage>
        <taxon>Eukaryota</taxon>
        <taxon>Viridiplantae</taxon>
        <taxon>Streptophyta</taxon>
        <taxon>Embryophyta</taxon>
        <taxon>Marchantiophyta</taxon>
        <taxon>Marchantiopsida</taxon>
        <taxon>Marchantiidae</taxon>
        <taxon>Marchantiales</taxon>
        <taxon>Ricciaceae</taxon>
        <taxon>Riccia</taxon>
    </lineage>
</organism>
<dbReference type="Pfam" id="PF14299">
    <property type="entry name" value="PP2"/>
    <property type="match status" value="1"/>
</dbReference>
<comment type="caution">
    <text evidence="3">The sequence shown here is derived from an EMBL/GenBank/DDBJ whole genome shotgun (WGS) entry which is preliminary data.</text>
</comment>
<dbReference type="Gene3D" id="1.20.1280.50">
    <property type="match status" value="1"/>
</dbReference>
<reference evidence="3 4" key="1">
    <citation type="submission" date="2024-09" db="EMBL/GenBank/DDBJ databases">
        <title>Chromosome-scale assembly of Riccia sorocarpa.</title>
        <authorList>
            <person name="Paukszto L."/>
        </authorList>
    </citation>
    <scope>NUCLEOTIDE SEQUENCE [LARGE SCALE GENOMIC DNA]</scope>
    <source>
        <strain evidence="3">LP-2024</strain>
        <tissue evidence="3">Aerial parts of the thallus</tissue>
    </source>
</reference>
<feature type="coiled-coil region" evidence="1">
    <location>
        <begin position="41"/>
        <end position="72"/>
    </location>
</feature>
<dbReference type="PANTHER" id="PTHR31960">
    <property type="entry name" value="F-BOX PROTEIN PP2-A15"/>
    <property type="match status" value="1"/>
</dbReference>
<evidence type="ECO:0000259" key="2">
    <source>
        <dbReference type="PROSITE" id="PS50181"/>
    </source>
</evidence>
<gene>
    <name evidence="3" type="ORF">R1sor_000675</name>
</gene>
<evidence type="ECO:0000313" key="3">
    <source>
        <dbReference type="EMBL" id="KAL3682653.1"/>
    </source>
</evidence>
<sequence>MSTSEEFFLIPKKAKADLDHVAQLIVHIRDLMIAGRGSRSLNFLKEVVKEANDVLEEEQRVLQEAVDSIRRLDECTNLDLIAREPHPGTQWPSAKETEEQVDPNGGALLDEIKIADLCVFIMILGRSKISGIAASAVPGSSVSSTISRISQFPQFPQTQKEVCSINLPVKVLVVVFGKLTPREVARLSVVCRRFSEAAKSDQLWRQWLPPNIGNLAENAYGGPVRYDSLKNLYDRIRTSNHHILLGEGREGCGIEPETGGYCFTYAARTLDICWGDDPRYWQWVPGLHVPGARFPEVAHLETVFWLHLIAEVRVRLPPGTYSLRWVLRFREAGWPEDPITITFADGGTVQLSEIIFPPVQGDWGVGRLGTRLLLFRNNRVHWKENGWIEYEAGVFTVEEFDDPTPEATRELTLKSDMRETVHLKPKSGMFVDGIVIRQVLADREPGRSR</sequence>
<evidence type="ECO:0000313" key="4">
    <source>
        <dbReference type="Proteomes" id="UP001633002"/>
    </source>
</evidence>
<dbReference type="InterPro" id="IPR036047">
    <property type="entry name" value="F-box-like_dom_sf"/>
</dbReference>
<dbReference type="EMBL" id="JBJQOH010000006">
    <property type="protein sequence ID" value="KAL3682653.1"/>
    <property type="molecule type" value="Genomic_DNA"/>
</dbReference>
<evidence type="ECO:0000256" key="1">
    <source>
        <dbReference type="SAM" id="Coils"/>
    </source>
</evidence>
<keyword evidence="4" id="KW-1185">Reference proteome</keyword>
<proteinExistence type="predicted"/>
<keyword evidence="1" id="KW-0175">Coiled coil</keyword>
<dbReference type="AlphaFoldDB" id="A0ABD3GTU3"/>
<dbReference type="Proteomes" id="UP001633002">
    <property type="component" value="Unassembled WGS sequence"/>
</dbReference>
<dbReference type="Pfam" id="PF12937">
    <property type="entry name" value="F-box-like"/>
    <property type="match status" value="1"/>
</dbReference>
<dbReference type="PANTHER" id="PTHR31960:SF2">
    <property type="entry name" value="F-BOX PROTEIN PP2-A15"/>
    <property type="match status" value="1"/>
</dbReference>
<dbReference type="SUPFAM" id="SSF81383">
    <property type="entry name" value="F-box domain"/>
    <property type="match status" value="1"/>
</dbReference>
<dbReference type="PROSITE" id="PS50181">
    <property type="entry name" value="FBOX"/>
    <property type="match status" value="1"/>
</dbReference>
<accession>A0ABD3GTU3</accession>
<dbReference type="InterPro" id="IPR001810">
    <property type="entry name" value="F-box_dom"/>
</dbReference>